<reference evidence="1" key="1">
    <citation type="journal article" date="2003" name="Genome Biol.">
        <title>An integrated gene annotation and transcriptional profiling approach towards the full gene content of the Drosophila genome.</title>
        <authorList>
            <person name="Hild M."/>
            <person name="Beckmann B."/>
            <person name="Haas S.A."/>
            <person name="Koch B."/>
            <person name="Solovyev V."/>
            <person name="Busold C."/>
            <person name="Fellenberg K."/>
            <person name="Boutros M."/>
            <person name="Vingron M."/>
            <person name="Sauer F."/>
            <person name="Hoheisel J.D."/>
            <person name="Paro R."/>
        </authorList>
    </citation>
    <scope>NUCLEOTIDE SEQUENCE</scope>
</reference>
<name>Q6ILM5_DROME</name>
<protein>
    <submittedName>
        <fullName evidence="1">HDC08932</fullName>
    </submittedName>
</protein>
<proteinExistence type="predicted"/>
<organism evidence="1">
    <name type="scientific">Drosophila melanogaster</name>
    <name type="common">Fruit fly</name>
    <dbReference type="NCBI Taxonomy" id="7227"/>
    <lineage>
        <taxon>Eukaryota</taxon>
        <taxon>Metazoa</taxon>
        <taxon>Ecdysozoa</taxon>
        <taxon>Arthropoda</taxon>
        <taxon>Hexapoda</taxon>
        <taxon>Insecta</taxon>
        <taxon>Pterygota</taxon>
        <taxon>Neoptera</taxon>
        <taxon>Endopterygota</taxon>
        <taxon>Diptera</taxon>
        <taxon>Brachycera</taxon>
        <taxon>Muscomorpha</taxon>
        <taxon>Ephydroidea</taxon>
        <taxon>Drosophilidae</taxon>
        <taxon>Drosophila</taxon>
        <taxon>Sophophora</taxon>
    </lineage>
</organism>
<gene>
    <name evidence="1" type="ORF">HDC08932</name>
</gene>
<evidence type="ECO:0000313" key="1">
    <source>
        <dbReference type="EMBL" id="DAA02836.1"/>
    </source>
</evidence>
<accession>Q6ILM5</accession>
<dbReference type="AlphaFoldDB" id="Q6ILM5"/>
<dbReference type="EMBL" id="BK001991">
    <property type="protein sequence ID" value="DAA02836.1"/>
    <property type="molecule type" value="Genomic_DNA"/>
</dbReference>
<sequence>MEPTDDPGGFIASAPVGAYHVIVIFIGCYYRPAGVHNAASSYSQVLSRKLFKWREEDEVLDVLQVLPHVAE</sequence>